<accession>A0ABY1PRQ4</accession>
<dbReference type="EMBL" id="FXUG01000001">
    <property type="protein sequence ID" value="SMP44013.1"/>
    <property type="molecule type" value="Genomic_DNA"/>
</dbReference>
<dbReference type="GO" id="GO:0004674">
    <property type="term" value="F:protein serine/threonine kinase activity"/>
    <property type="evidence" value="ECO:0007669"/>
    <property type="project" value="UniProtKB-KW"/>
</dbReference>
<comment type="caution">
    <text evidence="8">The sequence shown here is derived from an EMBL/GenBank/DDBJ whole genome shotgun (WGS) entry which is preliminary data.</text>
</comment>
<evidence type="ECO:0000259" key="7">
    <source>
        <dbReference type="PROSITE" id="PS50011"/>
    </source>
</evidence>
<dbReference type="SUPFAM" id="SSF49899">
    <property type="entry name" value="Concanavalin A-like lectins/glucanases"/>
    <property type="match status" value="1"/>
</dbReference>
<name>A0ABY1PRQ4_9BACT</name>
<keyword evidence="6" id="KW-0812">Transmembrane</keyword>
<dbReference type="InterPro" id="IPR011009">
    <property type="entry name" value="Kinase-like_dom_sf"/>
</dbReference>
<dbReference type="InterPro" id="IPR000719">
    <property type="entry name" value="Prot_kinase_dom"/>
</dbReference>
<dbReference type="PANTHER" id="PTHR43289">
    <property type="entry name" value="MITOGEN-ACTIVATED PROTEIN KINASE KINASE KINASE 20-RELATED"/>
    <property type="match status" value="1"/>
</dbReference>
<evidence type="ECO:0000256" key="2">
    <source>
        <dbReference type="ARBA" id="ARBA00022741"/>
    </source>
</evidence>
<dbReference type="PANTHER" id="PTHR43289:SF6">
    <property type="entry name" value="SERINE_THREONINE-PROTEIN KINASE NEKL-3"/>
    <property type="match status" value="1"/>
</dbReference>
<organism evidence="8 9">
    <name type="scientific">Neorhodopirellula lusitana</name>
    <dbReference type="NCBI Taxonomy" id="445327"/>
    <lineage>
        <taxon>Bacteria</taxon>
        <taxon>Pseudomonadati</taxon>
        <taxon>Planctomycetota</taxon>
        <taxon>Planctomycetia</taxon>
        <taxon>Pirellulales</taxon>
        <taxon>Pirellulaceae</taxon>
        <taxon>Neorhodopirellula</taxon>
    </lineage>
</organism>
<dbReference type="PROSITE" id="PS00107">
    <property type="entry name" value="PROTEIN_KINASE_ATP"/>
    <property type="match status" value="1"/>
</dbReference>
<evidence type="ECO:0000256" key="4">
    <source>
        <dbReference type="ARBA" id="ARBA00022840"/>
    </source>
</evidence>
<dbReference type="InterPro" id="IPR013320">
    <property type="entry name" value="ConA-like_dom_sf"/>
</dbReference>
<dbReference type="SUPFAM" id="SSF56112">
    <property type="entry name" value="Protein kinase-like (PK-like)"/>
    <property type="match status" value="1"/>
</dbReference>
<dbReference type="Gene3D" id="2.60.120.200">
    <property type="match status" value="1"/>
</dbReference>
<dbReference type="InterPro" id="IPR008271">
    <property type="entry name" value="Ser/Thr_kinase_AS"/>
</dbReference>
<evidence type="ECO:0000313" key="9">
    <source>
        <dbReference type="Proteomes" id="UP001158067"/>
    </source>
</evidence>
<keyword evidence="2 5" id="KW-0547">Nucleotide-binding</keyword>
<evidence type="ECO:0000256" key="3">
    <source>
        <dbReference type="ARBA" id="ARBA00022777"/>
    </source>
</evidence>
<keyword evidence="3 8" id="KW-0418">Kinase</keyword>
<feature type="transmembrane region" description="Helical" evidence="6">
    <location>
        <begin position="428"/>
        <end position="450"/>
    </location>
</feature>
<keyword evidence="4 5" id="KW-0067">ATP-binding</keyword>
<evidence type="ECO:0000256" key="6">
    <source>
        <dbReference type="SAM" id="Phobius"/>
    </source>
</evidence>
<proteinExistence type="predicted"/>
<dbReference type="SMART" id="SM00220">
    <property type="entry name" value="S_TKc"/>
    <property type="match status" value="1"/>
</dbReference>
<dbReference type="Gene3D" id="3.30.200.20">
    <property type="entry name" value="Phosphorylase Kinase, domain 1"/>
    <property type="match status" value="1"/>
</dbReference>
<dbReference type="Proteomes" id="UP001158067">
    <property type="component" value="Unassembled WGS sequence"/>
</dbReference>
<protein>
    <submittedName>
        <fullName evidence="8">Serine/threonine protein kinase</fullName>
    </submittedName>
</protein>
<dbReference type="Pfam" id="PF00069">
    <property type="entry name" value="Pkinase"/>
    <property type="match status" value="1"/>
</dbReference>
<dbReference type="Gene3D" id="1.10.510.10">
    <property type="entry name" value="Transferase(Phosphotransferase) domain 1"/>
    <property type="match status" value="1"/>
</dbReference>
<keyword evidence="6" id="KW-0472">Membrane</keyword>
<dbReference type="CDD" id="cd14014">
    <property type="entry name" value="STKc_PknB_like"/>
    <property type="match status" value="1"/>
</dbReference>
<evidence type="ECO:0000256" key="1">
    <source>
        <dbReference type="ARBA" id="ARBA00022679"/>
    </source>
</evidence>
<feature type="binding site" evidence="5">
    <location>
        <position position="166"/>
    </location>
    <ligand>
        <name>ATP</name>
        <dbReference type="ChEBI" id="CHEBI:30616"/>
    </ligand>
</feature>
<keyword evidence="9" id="KW-1185">Reference proteome</keyword>
<gene>
    <name evidence="8" type="ORF">SAMN06265222_1011056</name>
</gene>
<evidence type="ECO:0000313" key="8">
    <source>
        <dbReference type="EMBL" id="SMP44013.1"/>
    </source>
</evidence>
<keyword evidence="1" id="KW-0808">Transferase</keyword>
<dbReference type="InterPro" id="IPR017441">
    <property type="entry name" value="Protein_kinase_ATP_BS"/>
</dbReference>
<evidence type="ECO:0000256" key="5">
    <source>
        <dbReference type="PROSITE-ProRule" id="PRU10141"/>
    </source>
</evidence>
<dbReference type="PROSITE" id="PS50011">
    <property type="entry name" value="PROTEIN_KINASE_DOM"/>
    <property type="match status" value="1"/>
</dbReference>
<keyword evidence="8" id="KW-0723">Serine/threonine-protein kinase</keyword>
<feature type="domain" description="Protein kinase" evidence="7">
    <location>
        <begin position="137"/>
        <end position="404"/>
    </location>
</feature>
<sequence length="683" mass="75063">MNDTWDSSQYGGSEGVHFEGLSSQQMLVVNRWCDRYEKLWSSLDGPSLAAFSQSIELEDVAAFQALCLELTAIDVHYRRLAGQSVQLQSYVELFPAVDQQAIRDILLPVTAAMENGETLTSLSVEGELGIGHQIGDYIIEERIGCGGMGRVYRARHQLMGRVVAIKALTLRTRQDPASSLRFEREIESVAKMSHSNVVAAFDARLQDGSLYLVTEWIQGKDLGEIVSERGALPVAETLDIAIQAARGLAYAHSVGYLHRDVKPSNLMLDVDGNVKVLDLGLAKLFEQQDDTLGSTPLTAEHQVLGTAEYLSPEQAKTPNGVDVRTDIYSLGCTLMFLLTGKPPFVGESPIDTLLEHINTEPPSLTSFVIGQSLPEELAALVHAMLSKKVAERPATMQAVVEELVQIRNQASGNQTVQRPDWSLRRSRLSWLVVTAILLAAIGLVIAQNYFGDSQFNSSRFAFSDNQSDGLLFNGLTSYAEVRDFDVDLDRPVMVEVIATPHAGPLPSNLVTWGGDNLFALFAGYDQKWGVASLVDGVSRLEVSRDSFELNRSYLLAAKREGDQIELWVNGRRVSTRHGDYDLESSRLSLCFGGVPEGYLPRHQGTRFFAGAIQQVKISKGKNLQPAQSDAEILLVAPSTVALFDLTTEGGTEAKSSVNGFRAHLFDTRWIREEAPSLDSPEFR</sequence>
<keyword evidence="6" id="KW-1133">Transmembrane helix</keyword>
<dbReference type="PROSITE" id="PS00108">
    <property type="entry name" value="PROTEIN_KINASE_ST"/>
    <property type="match status" value="1"/>
</dbReference>
<reference evidence="8 9" key="1">
    <citation type="submission" date="2017-05" db="EMBL/GenBank/DDBJ databases">
        <authorList>
            <person name="Varghese N."/>
            <person name="Submissions S."/>
        </authorList>
    </citation>
    <scope>NUCLEOTIDE SEQUENCE [LARGE SCALE GENOMIC DNA]</scope>
    <source>
        <strain evidence="8 9">DSM 25457</strain>
    </source>
</reference>